<name>A0A2P5CFG2_PARAD</name>
<dbReference type="InterPro" id="IPR002156">
    <property type="entry name" value="RNaseH_domain"/>
</dbReference>
<organism evidence="2 3">
    <name type="scientific">Parasponia andersonii</name>
    <name type="common">Sponia andersonii</name>
    <dbReference type="NCBI Taxonomy" id="3476"/>
    <lineage>
        <taxon>Eukaryota</taxon>
        <taxon>Viridiplantae</taxon>
        <taxon>Streptophyta</taxon>
        <taxon>Embryophyta</taxon>
        <taxon>Tracheophyta</taxon>
        <taxon>Spermatophyta</taxon>
        <taxon>Magnoliopsida</taxon>
        <taxon>eudicotyledons</taxon>
        <taxon>Gunneridae</taxon>
        <taxon>Pentapetalae</taxon>
        <taxon>rosids</taxon>
        <taxon>fabids</taxon>
        <taxon>Rosales</taxon>
        <taxon>Cannabaceae</taxon>
        <taxon>Parasponia</taxon>
    </lineage>
</organism>
<keyword evidence="3" id="KW-1185">Reference proteome</keyword>
<evidence type="ECO:0000313" key="2">
    <source>
        <dbReference type="EMBL" id="PON59791.1"/>
    </source>
</evidence>
<reference evidence="3" key="1">
    <citation type="submission" date="2016-06" db="EMBL/GenBank/DDBJ databases">
        <title>Parallel loss of symbiosis genes in relatives of nitrogen-fixing non-legume Parasponia.</title>
        <authorList>
            <person name="Van Velzen R."/>
            <person name="Holmer R."/>
            <person name="Bu F."/>
            <person name="Rutten L."/>
            <person name="Van Zeijl A."/>
            <person name="Liu W."/>
            <person name="Santuari L."/>
            <person name="Cao Q."/>
            <person name="Sharma T."/>
            <person name="Shen D."/>
            <person name="Roswanjaya Y."/>
            <person name="Wardhani T."/>
            <person name="Kalhor M.S."/>
            <person name="Jansen J."/>
            <person name="Van den Hoogen J."/>
            <person name="Gungor B."/>
            <person name="Hartog M."/>
            <person name="Hontelez J."/>
            <person name="Verver J."/>
            <person name="Yang W.-C."/>
            <person name="Schijlen E."/>
            <person name="Repin R."/>
            <person name="Schilthuizen M."/>
            <person name="Schranz E."/>
            <person name="Heidstra R."/>
            <person name="Miyata K."/>
            <person name="Fedorova E."/>
            <person name="Kohlen W."/>
            <person name="Bisseling T."/>
            <person name="Smit S."/>
            <person name="Geurts R."/>
        </authorList>
    </citation>
    <scope>NUCLEOTIDE SEQUENCE [LARGE SCALE GENOMIC DNA]</scope>
    <source>
        <strain evidence="3">cv. WU1-14</strain>
    </source>
</reference>
<sequence length="125" mass="13720">MVTHGFGSTPLSKLDRWLFLKLRANPLAMAGLSTYGKTPWVPYYPATKMSLPSSPLEGETMAAVFALSETLDCNITYCVLEEDSKQVIDKLKEEAVNSEIANSMDMVKSPLIKLAGFAFNSLPNN</sequence>
<dbReference type="GO" id="GO:0003676">
    <property type="term" value="F:nucleic acid binding"/>
    <property type="evidence" value="ECO:0007669"/>
    <property type="project" value="InterPro"/>
</dbReference>
<proteinExistence type="predicted"/>
<evidence type="ECO:0000259" key="1">
    <source>
        <dbReference type="Pfam" id="PF13456"/>
    </source>
</evidence>
<dbReference type="AlphaFoldDB" id="A0A2P5CFG2"/>
<accession>A0A2P5CFG2</accession>
<comment type="caution">
    <text evidence="2">The sequence shown here is derived from an EMBL/GenBank/DDBJ whole genome shotgun (WGS) entry which is preliminary data.</text>
</comment>
<evidence type="ECO:0000313" key="3">
    <source>
        <dbReference type="Proteomes" id="UP000237105"/>
    </source>
</evidence>
<protein>
    <recommendedName>
        <fullName evidence="1">RNase H type-1 domain-containing protein</fullName>
    </recommendedName>
</protein>
<dbReference type="EMBL" id="JXTB01000136">
    <property type="protein sequence ID" value="PON59791.1"/>
    <property type="molecule type" value="Genomic_DNA"/>
</dbReference>
<dbReference type="Proteomes" id="UP000237105">
    <property type="component" value="Unassembled WGS sequence"/>
</dbReference>
<gene>
    <name evidence="2" type="ORF">PanWU01x14_156860</name>
</gene>
<dbReference type="Pfam" id="PF13456">
    <property type="entry name" value="RVT_3"/>
    <property type="match status" value="1"/>
</dbReference>
<feature type="domain" description="RNase H type-1" evidence="1">
    <location>
        <begin position="53"/>
        <end position="108"/>
    </location>
</feature>
<dbReference type="GO" id="GO:0004523">
    <property type="term" value="F:RNA-DNA hybrid ribonuclease activity"/>
    <property type="evidence" value="ECO:0007669"/>
    <property type="project" value="InterPro"/>
</dbReference>